<comment type="caution">
    <text evidence="2">The sequence shown here is derived from an EMBL/GenBank/DDBJ whole genome shotgun (WGS) entry which is preliminary data.</text>
</comment>
<accession>A0A5C5XIG8</accession>
<dbReference type="NCBIfam" id="NF047646">
    <property type="entry name" value="REP_Tyr_transpos"/>
    <property type="match status" value="1"/>
</dbReference>
<sequence>MQVRNLSTGKQYYSKRRKRFEKDLTARSLTFTCYQRYQFLSKDRTRKWLIEALEKNRQLFSVDLWAYVIMPEHVHLLVYPQEDGKTVSRYISKVKEDVGRKAVQWIESNASEWIPKITVTEGKRTRRRFWQAGGGYDRNIDNPKAILATLDYFHENPVRRGLVNKAIDWKWSSARWYAGENDVPLKMDKSLPVFKE</sequence>
<dbReference type="InterPro" id="IPR036515">
    <property type="entry name" value="Transposase_17_sf"/>
</dbReference>
<dbReference type="Proteomes" id="UP000316095">
    <property type="component" value="Unassembled WGS sequence"/>
</dbReference>
<dbReference type="GO" id="GO:0006313">
    <property type="term" value="P:DNA transposition"/>
    <property type="evidence" value="ECO:0007669"/>
    <property type="project" value="InterPro"/>
</dbReference>
<dbReference type="Gene3D" id="3.30.70.1290">
    <property type="entry name" value="Transposase IS200-like"/>
    <property type="match status" value="1"/>
</dbReference>
<dbReference type="PANTHER" id="PTHR34322">
    <property type="entry name" value="TRANSPOSASE, Y1_TNP DOMAIN-CONTAINING"/>
    <property type="match status" value="1"/>
</dbReference>
<dbReference type="GO" id="GO:0004803">
    <property type="term" value="F:transposase activity"/>
    <property type="evidence" value="ECO:0007669"/>
    <property type="project" value="InterPro"/>
</dbReference>
<proteinExistence type="predicted"/>
<reference evidence="2 3" key="1">
    <citation type="submission" date="2019-02" db="EMBL/GenBank/DDBJ databases">
        <title>Deep-cultivation of Planctomycetes and their phenomic and genomic characterization uncovers novel biology.</title>
        <authorList>
            <person name="Wiegand S."/>
            <person name="Jogler M."/>
            <person name="Boedeker C."/>
            <person name="Pinto D."/>
            <person name="Vollmers J."/>
            <person name="Rivas-Marin E."/>
            <person name="Kohn T."/>
            <person name="Peeters S.H."/>
            <person name="Heuer A."/>
            <person name="Rast P."/>
            <person name="Oberbeckmann S."/>
            <person name="Bunk B."/>
            <person name="Jeske O."/>
            <person name="Meyerdierks A."/>
            <person name="Storesund J.E."/>
            <person name="Kallscheuer N."/>
            <person name="Luecker S."/>
            <person name="Lage O.M."/>
            <person name="Pohl T."/>
            <person name="Merkel B.J."/>
            <person name="Hornburger P."/>
            <person name="Mueller R.-W."/>
            <person name="Bruemmer F."/>
            <person name="Labrenz M."/>
            <person name="Spormann A.M."/>
            <person name="Op Den Camp H."/>
            <person name="Overmann J."/>
            <person name="Amann R."/>
            <person name="Jetten M.S.M."/>
            <person name="Mascher T."/>
            <person name="Medema M.H."/>
            <person name="Devos D.P."/>
            <person name="Kaster A.-K."/>
            <person name="Ovreas L."/>
            <person name="Rohde M."/>
            <person name="Galperin M.Y."/>
            <person name="Jogler C."/>
        </authorList>
    </citation>
    <scope>NUCLEOTIDE SEQUENCE [LARGE SCALE GENOMIC DNA]</scope>
    <source>
        <strain evidence="2 3">Pan54</strain>
    </source>
</reference>
<dbReference type="Pfam" id="PF01797">
    <property type="entry name" value="Y1_Tnp"/>
    <property type="match status" value="1"/>
</dbReference>
<feature type="domain" description="Transposase IS200-like" evidence="1">
    <location>
        <begin position="26"/>
        <end position="156"/>
    </location>
</feature>
<evidence type="ECO:0000313" key="3">
    <source>
        <dbReference type="Proteomes" id="UP000316095"/>
    </source>
</evidence>
<gene>
    <name evidence="2" type="ORF">Pan54_37370</name>
</gene>
<organism evidence="2 3">
    <name type="scientific">Rubinisphaera italica</name>
    <dbReference type="NCBI Taxonomy" id="2527969"/>
    <lineage>
        <taxon>Bacteria</taxon>
        <taxon>Pseudomonadati</taxon>
        <taxon>Planctomycetota</taxon>
        <taxon>Planctomycetia</taxon>
        <taxon>Planctomycetales</taxon>
        <taxon>Planctomycetaceae</taxon>
        <taxon>Rubinisphaera</taxon>
    </lineage>
</organism>
<evidence type="ECO:0000259" key="1">
    <source>
        <dbReference type="SMART" id="SM01321"/>
    </source>
</evidence>
<dbReference type="AlphaFoldDB" id="A0A5C5XIG8"/>
<evidence type="ECO:0000313" key="2">
    <source>
        <dbReference type="EMBL" id="TWT62986.1"/>
    </source>
</evidence>
<dbReference type="RefSeq" id="WP_165441838.1">
    <property type="nucleotide sequence ID" value="NZ_SJPG01000001.1"/>
</dbReference>
<keyword evidence="3" id="KW-1185">Reference proteome</keyword>
<dbReference type="SMART" id="SM01321">
    <property type="entry name" value="Y1_Tnp"/>
    <property type="match status" value="1"/>
</dbReference>
<dbReference type="InterPro" id="IPR002686">
    <property type="entry name" value="Transposase_17"/>
</dbReference>
<protein>
    <submittedName>
        <fullName evidence="2">Transposase IS200 like protein</fullName>
    </submittedName>
</protein>
<dbReference type="GO" id="GO:0003677">
    <property type="term" value="F:DNA binding"/>
    <property type="evidence" value="ECO:0007669"/>
    <property type="project" value="InterPro"/>
</dbReference>
<name>A0A5C5XIG8_9PLAN</name>
<dbReference type="PANTHER" id="PTHR34322:SF2">
    <property type="entry name" value="TRANSPOSASE IS200-LIKE DOMAIN-CONTAINING PROTEIN"/>
    <property type="match status" value="1"/>
</dbReference>
<dbReference type="EMBL" id="SJPG01000001">
    <property type="protein sequence ID" value="TWT62986.1"/>
    <property type="molecule type" value="Genomic_DNA"/>
</dbReference>
<dbReference type="SUPFAM" id="SSF143422">
    <property type="entry name" value="Transposase IS200-like"/>
    <property type="match status" value="1"/>
</dbReference>